<dbReference type="InterPro" id="IPR016030">
    <property type="entry name" value="CblAdoTrfase-like"/>
</dbReference>
<dbReference type="UniPathway" id="UPA00148">
    <property type="reaction ID" value="UER00233"/>
</dbReference>
<reference evidence="6 7" key="1">
    <citation type="journal article" date="2020" name="Biotechnol. Biofuels">
        <title>New insights from the biogas microbiome by comprehensive genome-resolved metagenomics of nearly 1600 species originating from multiple anaerobic digesters.</title>
        <authorList>
            <person name="Campanaro S."/>
            <person name="Treu L."/>
            <person name="Rodriguez-R L.M."/>
            <person name="Kovalovszki A."/>
            <person name="Ziels R.M."/>
            <person name="Maus I."/>
            <person name="Zhu X."/>
            <person name="Kougias P.G."/>
            <person name="Basile A."/>
            <person name="Luo G."/>
            <person name="Schluter A."/>
            <person name="Konstantinidis K.T."/>
            <person name="Angelidaki I."/>
        </authorList>
    </citation>
    <scope>NUCLEOTIDE SEQUENCE [LARGE SCALE GENOMIC DNA]</scope>
    <source>
        <strain evidence="6">AS27yjCOA_202</strain>
    </source>
</reference>
<keyword evidence="3 4" id="KW-0067">ATP-binding</keyword>
<comment type="caution">
    <text evidence="6">The sequence shown here is derived from an EMBL/GenBank/DDBJ whole genome shotgun (WGS) entry which is preliminary data.</text>
</comment>
<evidence type="ECO:0000256" key="2">
    <source>
        <dbReference type="ARBA" id="ARBA00022741"/>
    </source>
</evidence>
<comment type="catalytic activity">
    <reaction evidence="4">
        <text>2 cob(II)yrinate a,c diamide + reduced [electron-transfer flavoprotein] + 2 ATP = 2 adenosylcob(III)yrinate a,c-diamide + 2 triphosphate + oxidized [electron-transfer flavoprotein] + 3 H(+)</text>
        <dbReference type="Rhea" id="RHEA:11528"/>
        <dbReference type="Rhea" id="RHEA-COMP:10685"/>
        <dbReference type="Rhea" id="RHEA-COMP:10686"/>
        <dbReference type="ChEBI" id="CHEBI:15378"/>
        <dbReference type="ChEBI" id="CHEBI:18036"/>
        <dbReference type="ChEBI" id="CHEBI:30616"/>
        <dbReference type="ChEBI" id="CHEBI:57692"/>
        <dbReference type="ChEBI" id="CHEBI:58307"/>
        <dbReference type="ChEBI" id="CHEBI:58503"/>
        <dbReference type="ChEBI" id="CHEBI:58537"/>
        <dbReference type="EC" id="2.5.1.17"/>
    </reaction>
</comment>
<gene>
    <name evidence="6" type="ORF">GYA37_01665</name>
</gene>
<comment type="catalytic activity">
    <reaction evidence="4">
        <text>2 cob(II)alamin + reduced [electron-transfer flavoprotein] + 2 ATP = 2 adenosylcob(III)alamin + 2 triphosphate + oxidized [electron-transfer flavoprotein] + 3 H(+)</text>
        <dbReference type="Rhea" id="RHEA:28671"/>
        <dbReference type="Rhea" id="RHEA-COMP:10685"/>
        <dbReference type="Rhea" id="RHEA-COMP:10686"/>
        <dbReference type="ChEBI" id="CHEBI:15378"/>
        <dbReference type="ChEBI" id="CHEBI:16304"/>
        <dbReference type="ChEBI" id="CHEBI:18036"/>
        <dbReference type="ChEBI" id="CHEBI:18408"/>
        <dbReference type="ChEBI" id="CHEBI:30616"/>
        <dbReference type="ChEBI" id="CHEBI:57692"/>
        <dbReference type="ChEBI" id="CHEBI:58307"/>
        <dbReference type="EC" id="2.5.1.17"/>
    </reaction>
</comment>
<dbReference type="AlphaFoldDB" id="A0A7X9E6X5"/>
<dbReference type="EMBL" id="JAAZNV010000006">
    <property type="protein sequence ID" value="NMB91539.1"/>
    <property type="molecule type" value="Genomic_DNA"/>
</dbReference>
<keyword evidence="2 4" id="KW-0547">Nucleotide-binding</keyword>
<feature type="domain" description="Cobalamin adenosyltransferase-like" evidence="5">
    <location>
        <begin position="4"/>
        <end position="167"/>
    </location>
</feature>
<dbReference type="Proteomes" id="UP000590542">
    <property type="component" value="Unassembled WGS sequence"/>
</dbReference>
<accession>A0A7X9E6X5</accession>
<evidence type="ECO:0000256" key="1">
    <source>
        <dbReference type="ARBA" id="ARBA00022679"/>
    </source>
</evidence>
<dbReference type="PANTHER" id="PTHR12213:SF0">
    <property type="entry name" value="CORRINOID ADENOSYLTRANSFERASE MMAB"/>
    <property type="match status" value="1"/>
</dbReference>
<dbReference type="GO" id="GO:0005524">
    <property type="term" value="F:ATP binding"/>
    <property type="evidence" value="ECO:0007669"/>
    <property type="project" value="UniProtKB-UniRule"/>
</dbReference>
<dbReference type="PANTHER" id="PTHR12213">
    <property type="entry name" value="CORRINOID ADENOSYLTRANSFERASE"/>
    <property type="match status" value="1"/>
</dbReference>
<evidence type="ECO:0000313" key="7">
    <source>
        <dbReference type="Proteomes" id="UP000590542"/>
    </source>
</evidence>
<evidence type="ECO:0000256" key="4">
    <source>
        <dbReference type="RuleBase" id="RU366026"/>
    </source>
</evidence>
<sequence>MFKVYTKQGDNGFTLLPKISKKISKSDLVFEVLGTFDELGVCLGFLHTARLNDVKKVSIEVQKDLLSLGSLIISQGKISDATRKNWEKRVKELEEVIDYFQAKTDSIQSFILPGGCRESAFLHLSRVTCRRLERLVVRYIKKKKDMVFVVKYLNRLSDLLFVMARYVNKKLGFKDLIWENKA</sequence>
<proteinExistence type="inferred from homology"/>
<dbReference type="EC" id="2.5.1.17" evidence="4"/>
<evidence type="ECO:0000259" key="5">
    <source>
        <dbReference type="Pfam" id="PF01923"/>
    </source>
</evidence>
<dbReference type="Pfam" id="PF01923">
    <property type="entry name" value="Cob_adeno_trans"/>
    <property type="match status" value="1"/>
</dbReference>
<dbReference type="InterPro" id="IPR029499">
    <property type="entry name" value="PduO-typ"/>
</dbReference>
<name>A0A7X9E6X5_UNCKA</name>
<protein>
    <recommendedName>
        <fullName evidence="4">Corrinoid adenosyltransferase</fullName>
        <ecNumber evidence="4">2.5.1.17</ecNumber>
    </recommendedName>
    <alternativeName>
        <fullName evidence="4">Cob(II)alamin adenosyltransferase</fullName>
    </alternativeName>
    <alternativeName>
        <fullName evidence="4">Cob(II)yrinic acid a,c-diamide adenosyltransferase</fullName>
    </alternativeName>
    <alternativeName>
        <fullName evidence="4">Cobinamide/cobalamin adenosyltransferase</fullName>
    </alternativeName>
</protein>
<comment type="similarity">
    <text evidence="4">Belongs to the Cob(I)alamin adenosyltransferase family.</text>
</comment>
<evidence type="ECO:0000313" key="6">
    <source>
        <dbReference type="EMBL" id="NMB91539.1"/>
    </source>
</evidence>
<dbReference type="SUPFAM" id="SSF89028">
    <property type="entry name" value="Cobalamin adenosyltransferase-like"/>
    <property type="match status" value="1"/>
</dbReference>
<keyword evidence="1 4" id="KW-0808">Transferase</keyword>
<dbReference type="Gene3D" id="1.20.1200.10">
    <property type="entry name" value="Cobalamin adenosyltransferase-like"/>
    <property type="match status" value="1"/>
</dbReference>
<dbReference type="GO" id="GO:0009236">
    <property type="term" value="P:cobalamin biosynthetic process"/>
    <property type="evidence" value="ECO:0007669"/>
    <property type="project" value="UniProtKB-UniRule"/>
</dbReference>
<keyword evidence="4" id="KW-0169">Cobalamin biosynthesis</keyword>
<dbReference type="NCBIfam" id="TIGR00636">
    <property type="entry name" value="PduO_Nterm"/>
    <property type="match status" value="1"/>
</dbReference>
<evidence type="ECO:0000256" key="3">
    <source>
        <dbReference type="ARBA" id="ARBA00022840"/>
    </source>
</evidence>
<comment type="pathway">
    <text evidence="4">Cofactor biosynthesis; adenosylcobalamin biosynthesis; adenosylcobalamin from cob(II)yrinate a,c-diamide: step 2/7.</text>
</comment>
<organism evidence="6 7">
    <name type="scientific">candidate division WWE3 bacterium</name>
    <dbReference type="NCBI Taxonomy" id="2053526"/>
    <lineage>
        <taxon>Bacteria</taxon>
        <taxon>Katanobacteria</taxon>
    </lineage>
</organism>
<dbReference type="GO" id="GO:0008817">
    <property type="term" value="F:corrinoid adenosyltransferase activity"/>
    <property type="evidence" value="ECO:0007669"/>
    <property type="project" value="UniProtKB-UniRule"/>
</dbReference>
<dbReference type="InterPro" id="IPR036451">
    <property type="entry name" value="CblAdoTrfase-like_sf"/>
</dbReference>